<dbReference type="SUPFAM" id="SSF51045">
    <property type="entry name" value="WW domain"/>
    <property type="match status" value="4"/>
</dbReference>
<evidence type="ECO:0000313" key="12">
    <source>
        <dbReference type="EMBL" id="RHY33140.1"/>
    </source>
</evidence>
<dbReference type="InterPro" id="IPR001202">
    <property type="entry name" value="WW_dom"/>
</dbReference>
<comment type="subcellular location">
    <subcellularLocation>
        <location evidence="3">Secreted</location>
    </subcellularLocation>
</comment>
<keyword evidence="8" id="KW-0456">Lyase</keyword>
<dbReference type="Pfam" id="PF00397">
    <property type="entry name" value="WW"/>
    <property type="match status" value="5"/>
</dbReference>
<evidence type="ECO:0000313" key="13">
    <source>
        <dbReference type="Proteomes" id="UP000285060"/>
    </source>
</evidence>
<name>A0A3R7ADF0_9STRA</name>
<dbReference type="Gene3D" id="2.20.70.10">
    <property type="match status" value="5"/>
</dbReference>
<dbReference type="InterPro" id="IPR004898">
    <property type="entry name" value="Pectate_lyase_PlyH/PlyE-like"/>
</dbReference>
<dbReference type="GO" id="GO:0030570">
    <property type="term" value="F:pectate lyase activity"/>
    <property type="evidence" value="ECO:0007669"/>
    <property type="project" value="UniProtKB-EC"/>
</dbReference>
<keyword evidence="7" id="KW-0106">Calcium</keyword>
<dbReference type="PROSITE" id="PS50096">
    <property type="entry name" value="IQ"/>
    <property type="match status" value="5"/>
</dbReference>
<protein>
    <recommendedName>
        <fullName evidence="9">Probable pectate lyase F</fullName>
        <ecNumber evidence="4">4.2.2.2</ecNumber>
    </recommendedName>
</protein>
<feature type="region of interest" description="Disordered" evidence="10">
    <location>
        <begin position="17"/>
        <end position="45"/>
    </location>
</feature>
<comment type="cofactor">
    <cofactor evidence="2">
        <name>Ca(2+)</name>
        <dbReference type="ChEBI" id="CHEBI:29108"/>
    </cofactor>
</comment>
<dbReference type="GO" id="GO:0005576">
    <property type="term" value="C:extracellular region"/>
    <property type="evidence" value="ECO:0007669"/>
    <property type="project" value="UniProtKB-SubCell"/>
</dbReference>
<dbReference type="Proteomes" id="UP000285060">
    <property type="component" value="Unassembled WGS sequence"/>
</dbReference>
<evidence type="ECO:0000256" key="3">
    <source>
        <dbReference type="ARBA" id="ARBA00004613"/>
    </source>
</evidence>
<dbReference type="InterPro" id="IPR000048">
    <property type="entry name" value="IQ_motif_EF-hand-BS"/>
</dbReference>
<dbReference type="SMART" id="SM00015">
    <property type="entry name" value="IQ"/>
    <property type="match status" value="7"/>
</dbReference>
<evidence type="ECO:0000256" key="10">
    <source>
        <dbReference type="SAM" id="MobiDB-lite"/>
    </source>
</evidence>
<comment type="catalytic activity">
    <reaction evidence="1">
        <text>Eliminative cleavage of (1-&gt;4)-alpha-D-galacturonan to give oligosaccharides with 4-deoxy-alpha-D-galact-4-enuronosyl groups at their non-reducing ends.</text>
        <dbReference type="EC" id="4.2.2.2"/>
    </reaction>
</comment>
<dbReference type="PANTHER" id="PTHR33407:SF9">
    <property type="entry name" value="PECTATE LYASE F-RELATED"/>
    <property type="match status" value="1"/>
</dbReference>
<dbReference type="PROSITE" id="PS50020">
    <property type="entry name" value="WW_DOMAIN_2"/>
    <property type="match status" value="5"/>
</dbReference>
<evidence type="ECO:0000256" key="8">
    <source>
        <dbReference type="ARBA" id="ARBA00023239"/>
    </source>
</evidence>
<feature type="domain" description="WW" evidence="11">
    <location>
        <begin position="759"/>
        <end position="793"/>
    </location>
</feature>
<dbReference type="EC" id="4.2.2.2" evidence="4"/>
<evidence type="ECO:0000256" key="7">
    <source>
        <dbReference type="ARBA" id="ARBA00022837"/>
    </source>
</evidence>
<dbReference type="CDD" id="cd00201">
    <property type="entry name" value="WW"/>
    <property type="match status" value="5"/>
</dbReference>
<keyword evidence="6" id="KW-0732">Signal</keyword>
<evidence type="ECO:0000256" key="5">
    <source>
        <dbReference type="ARBA" id="ARBA00022525"/>
    </source>
</evidence>
<dbReference type="PANTHER" id="PTHR33407">
    <property type="entry name" value="PECTATE LYASE F-RELATED"/>
    <property type="match status" value="1"/>
</dbReference>
<dbReference type="GO" id="GO:0045490">
    <property type="term" value="P:pectin catabolic process"/>
    <property type="evidence" value="ECO:0007669"/>
    <property type="project" value="TreeGrafter"/>
</dbReference>
<evidence type="ECO:0000259" key="11">
    <source>
        <dbReference type="PROSITE" id="PS50020"/>
    </source>
</evidence>
<feature type="region of interest" description="Disordered" evidence="10">
    <location>
        <begin position="59"/>
        <end position="98"/>
    </location>
</feature>
<reference evidence="12 13" key="1">
    <citation type="submission" date="2018-08" db="EMBL/GenBank/DDBJ databases">
        <title>Aphanomyces genome sequencing and annotation.</title>
        <authorList>
            <person name="Minardi D."/>
            <person name="Oidtmann B."/>
            <person name="Van Der Giezen M."/>
            <person name="Studholme D.J."/>
        </authorList>
    </citation>
    <scope>NUCLEOTIDE SEQUENCE [LARGE SCALE GENOMIC DNA]</scope>
    <source>
        <strain evidence="12 13">NJM0002</strain>
    </source>
</reference>
<evidence type="ECO:0000256" key="1">
    <source>
        <dbReference type="ARBA" id="ARBA00000695"/>
    </source>
</evidence>
<feature type="compositionally biased region" description="Basic and acidic residues" evidence="10">
    <location>
        <begin position="67"/>
        <end position="83"/>
    </location>
</feature>
<evidence type="ECO:0000256" key="4">
    <source>
        <dbReference type="ARBA" id="ARBA00012272"/>
    </source>
</evidence>
<feature type="domain" description="WW" evidence="11">
    <location>
        <begin position="669"/>
        <end position="703"/>
    </location>
</feature>
<dbReference type="VEuPathDB" id="FungiDB:H310_00859"/>
<feature type="domain" description="WW" evidence="11">
    <location>
        <begin position="478"/>
        <end position="512"/>
    </location>
</feature>
<keyword evidence="13" id="KW-1185">Reference proteome</keyword>
<accession>A0A3R7ADF0</accession>
<dbReference type="Pfam" id="PF00612">
    <property type="entry name" value="IQ"/>
    <property type="match status" value="2"/>
</dbReference>
<evidence type="ECO:0000256" key="2">
    <source>
        <dbReference type="ARBA" id="ARBA00001913"/>
    </source>
</evidence>
<dbReference type="InterPro" id="IPR036020">
    <property type="entry name" value="WW_dom_sf"/>
</dbReference>
<gene>
    <name evidence="12" type="ORF">DYB32_001823</name>
</gene>
<organism evidence="12 13">
    <name type="scientific">Aphanomyces invadans</name>
    <dbReference type="NCBI Taxonomy" id="157072"/>
    <lineage>
        <taxon>Eukaryota</taxon>
        <taxon>Sar</taxon>
        <taxon>Stramenopiles</taxon>
        <taxon>Oomycota</taxon>
        <taxon>Saprolegniomycetes</taxon>
        <taxon>Saprolegniales</taxon>
        <taxon>Verrucalvaceae</taxon>
        <taxon>Aphanomyces</taxon>
    </lineage>
</organism>
<sequence>MTFKFCDQCGQKLHIQKATKRSKPKEVKRTTVKQSGITPESSSSTQAWFWGSQALPSISLTGQTTKPHREAEPNENQREEDQVVSHLTQPQRRQSHIRPRDVASLPLLTRSPRIENAKGSTPNAILPTPRINLVWGPTLEKAIAELKAKDAMLAADIVANTQILAHVEAQAQAHAFQNDDVFKFACQTKRELERAIGRDKAALQRVRDHLSQLAQTDYAVTTTKHQIERIAADEAQSRLRRASAASRISLWFRRHRQRRFAQTQLRIKVCRGYIRYRYVKRPHDVFPGQFFYVYDRKVKATQPQLEFVGDSSTGVYRLPFHVFSSPHPPERLVAAATRIQGWYRRLKTKWRCVLVEVQRVVVNKQQAAASQRNAAATKLQALCRSRQAKRRLQLLVATSFEKCVDPTTNMVFFYNAKTQTSQWTPPRLWKYAGSCSTPKMTPPLNRLGNLDAPRRLEAAAVKIQSLFRKKAATNKLKLLVAQSYQKVFDPETNQCYYYNTKTNSSQWVKPTLLGSGDIPVALSSTTPTPRQTYKKLKDGSCTLARLPTSRRMEVAAVTIQGLYRTRNARRRLHVLIAQTYQKVFDADTNMCYYYNAKTGESHWTKPRLLGDADIPNPVRAALTVRGGPATNPSPPTDYSALPTSRRVDVAAMKIQSLYRVRNARRHLRHVLAQTYQKVLDADSQQYYYYNSKTGQSQWTKPVLLGTSDLADQFPRLRRRKEGDAKAFLTGLNTPRQREAAATKLQGIYRVRLARRRLATLIASTYQKFVDADSQTCYYYNLKTGESSWVKPALLRFEEMAPQT</sequence>
<feature type="compositionally biased region" description="Polar residues" evidence="10">
    <location>
        <begin position="32"/>
        <end position="45"/>
    </location>
</feature>
<dbReference type="EMBL" id="QUSY01000090">
    <property type="protein sequence ID" value="RHY33140.1"/>
    <property type="molecule type" value="Genomic_DNA"/>
</dbReference>
<dbReference type="SMART" id="SM00456">
    <property type="entry name" value="WW"/>
    <property type="match status" value="5"/>
</dbReference>
<feature type="domain" description="WW" evidence="11">
    <location>
        <begin position="394"/>
        <end position="428"/>
    </location>
</feature>
<proteinExistence type="predicted"/>
<keyword evidence="5" id="KW-0964">Secreted</keyword>
<evidence type="ECO:0000256" key="6">
    <source>
        <dbReference type="ARBA" id="ARBA00022729"/>
    </source>
</evidence>
<evidence type="ECO:0000256" key="9">
    <source>
        <dbReference type="ARBA" id="ARBA00039895"/>
    </source>
</evidence>
<feature type="domain" description="WW" evidence="11">
    <location>
        <begin position="580"/>
        <end position="608"/>
    </location>
</feature>
<dbReference type="AlphaFoldDB" id="A0A3R7ADF0"/>
<comment type="caution">
    <text evidence="12">The sequence shown here is derived from an EMBL/GenBank/DDBJ whole genome shotgun (WGS) entry which is preliminary data.</text>
</comment>